<sequence>MRKSCYLIWIYIYLRCRLGNRCRVETSGRVENVHPAQEARYLTLRFQPVILGEDLIQSRHQDALALNCVCRSDLRTVQHPGTSRKS</sequence>
<keyword evidence="2" id="KW-1185">Reference proteome</keyword>
<evidence type="ECO:0008006" key="3">
    <source>
        <dbReference type="Google" id="ProtNLM"/>
    </source>
</evidence>
<protein>
    <recommendedName>
        <fullName evidence="3">Secreted protein</fullName>
    </recommendedName>
</protein>
<dbReference type="Proteomes" id="UP000675880">
    <property type="component" value="Unassembled WGS sequence"/>
</dbReference>
<reference evidence="1 2" key="1">
    <citation type="submission" date="2021-02" db="EMBL/GenBank/DDBJ databases">
        <authorList>
            <person name="Han P."/>
        </authorList>
    </citation>
    <scope>NUCLEOTIDE SEQUENCE [LARGE SCALE GENOMIC DNA]</scope>
    <source>
        <strain evidence="1">Candidatus Nitrospira sp. ZN2</strain>
    </source>
</reference>
<proteinExistence type="predicted"/>
<accession>A0ABM8RFC9</accession>
<gene>
    <name evidence="1" type="ORF">NSPZN2_30116</name>
</gene>
<evidence type="ECO:0000313" key="2">
    <source>
        <dbReference type="Proteomes" id="UP000675880"/>
    </source>
</evidence>
<organism evidence="1 2">
    <name type="scientific">Nitrospira defluvii</name>
    <dbReference type="NCBI Taxonomy" id="330214"/>
    <lineage>
        <taxon>Bacteria</taxon>
        <taxon>Pseudomonadati</taxon>
        <taxon>Nitrospirota</taxon>
        <taxon>Nitrospiria</taxon>
        <taxon>Nitrospirales</taxon>
        <taxon>Nitrospiraceae</taxon>
        <taxon>Nitrospira</taxon>
    </lineage>
</organism>
<dbReference type="EMBL" id="CAJNBJ010000016">
    <property type="protein sequence ID" value="CAE6749847.1"/>
    <property type="molecule type" value="Genomic_DNA"/>
</dbReference>
<evidence type="ECO:0000313" key="1">
    <source>
        <dbReference type="EMBL" id="CAE6749847.1"/>
    </source>
</evidence>
<comment type="caution">
    <text evidence="1">The sequence shown here is derived from an EMBL/GenBank/DDBJ whole genome shotgun (WGS) entry which is preliminary data.</text>
</comment>
<name>A0ABM8RFC9_9BACT</name>